<dbReference type="GO" id="GO:0015990">
    <property type="term" value="P:electron transport coupled proton transport"/>
    <property type="evidence" value="ECO:0007669"/>
    <property type="project" value="TreeGrafter"/>
</dbReference>
<feature type="domain" description="NADH:quinone oxidoreductase/Mrp antiporter transmembrane" evidence="11">
    <location>
        <begin position="18"/>
        <end position="241"/>
    </location>
</feature>
<keyword evidence="5 10" id="KW-1133">Transmembrane helix</keyword>
<keyword evidence="6 10" id="KW-0472">Membrane</keyword>
<dbReference type="Proteomes" id="UP000623842">
    <property type="component" value="Unassembled WGS sequence"/>
</dbReference>
<feature type="transmembrane region" description="Helical" evidence="10">
    <location>
        <begin position="276"/>
        <end position="295"/>
    </location>
</feature>
<evidence type="ECO:0000256" key="10">
    <source>
        <dbReference type="SAM" id="Phobius"/>
    </source>
</evidence>
<evidence type="ECO:0000313" key="12">
    <source>
        <dbReference type="EMBL" id="GHF81421.1"/>
    </source>
</evidence>
<evidence type="ECO:0000256" key="1">
    <source>
        <dbReference type="ARBA" id="ARBA00004127"/>
    </source>
</evidence>
<dbReference type="PANTHER" id="PTHR43507:SF1">
    <property type="entry name" value="NADH-UBIQUINONE OXIDOREDUCTASE CHAIN 4"/>
    <property type="match status" value="1"/>
</dbReference>
<proteinExistence type="inferred from homology"/>
<feature type="transmembrane region" description="Helical" evidence="10">
    <location>
        <begin position="101"/>
        <end position="118"/>
    </location>
</feature>
<evidence type="ECO:0000256" key="3">
    <source>
        <dbReference type="ARBA" id="ARBA00019906"/>
    </source>
</evidence>
<dbReference type="GO" id="GO:0016020">
    <property type="term" value="C:membrane"/>
    <property type="evidence" value="ECO:0007669"/>
    <property type="project" value="UniProtKB-SubCell"/>
</dbReference>
<dbReference type="InterPro" id="IPR003918">
    <property type="entry name" value="NADH_UbQ_OxRdtase"/>
</dbReference>
<protein>
    <recommendedName>
        <fullName evidence="3">NADH-quinone oxidoreductase subunit M</fullName>
    </recommendedName>
    <alternativeName>
        <fullName evidence="7">NADH dehydrogenase I subunit M</fullName>
    </alternativeName>
    <alternativeName>
        <fullName evidence="8">NDH-1 subunit M</fullName>
    </alternativeName>
</protein>
<feature type="transmembrane region" description="Helical" evidence="10">
    <location>
        <begin position="234"/>
        <end position="256"/>
    </location>
</feature>
<dbReference type="GO" id="GO:0003954">
    <property type="term" value="F:NADH dehydrogenase activity"/>
    <property type="evidence" value="ECO:0007669"/>
    <property type="project" value="TreeGrafter"/>
</dbReference>
<reference evidence="12" key="2">
    <citation type="submission" date="2020-09" db="EMBL/GenBank/DDBJ databases">
        <authorList>
            <person name="Sun Q."/>
            <person name="Kim S."/>
        </authorList>
    </citation>
    <scope>NUCLEOTIDE SEQUENCE</scope>
    <source>
        <strain evidence="12">KCTC 42731</strain>
    </source>
</reference>
<gene>
    <name evidence="12" type="ORF">GCM10017161_06060</name>
</gene>
<dbReference type="GO" id="GO:0048039">
    <property type="term" value="F:ubiquinone binding"/>
    <property type="evidence" value="ECO:0007669"/>
    <property type="project" value="TreeGrafter"/>
</dbReference>
<dbReference type="AlphaFoldDB" id="A0A919BDF3"/>
<feature type="transmembrane region" description="Helical" evidence="10">
    <location>
        <begin position="130"/>
        <end position="151"/>
    </location>
</feature>
<evidence type="ECO:0000256" key="5">
    <source>
        <dbReference type="ARBA" id="ARBA00022989"/>
    </source>
</evidence>
<dbReference type="InterPro" id="IPR010227">
    <property type="entry name" value="NADH_Q_OxRdtase_chainM/4"/>
</dbReference>
<dbReference type="GO" id="GO:0008137">
    <property type="term" value="F:NADH dehydrogenase (ubiquinone) activity"/>
    <property type="evidence" value="ECO:0007669"/>
    <property type="project" value="InterPro"/>
</dbReference>
<comment type="caution">
    <text evidence="12">The sequence shown here is derived from an EMBL/GenBank/DDBJ whole genome shotgun (WGS) entry which is preliminary data.</text>
</comment>
<comment type="subcellular location">
    <subcellularLocation>
        <location evidence="1">Endomembrane system</location>
        <topology evidence="1">Multi-pass membrane protein</topology>
    </subcellularLocation>
    <subcellularLocation>
        <location evidence="9">Membrane</location>
        <topology evidence="9">Multi-pass membrane protein</topology>
    </subcellularLocation>
</comment>
<feature type="transmembrane region" description="Helical" evidence="10">
    <location>
        <begin position="157"/>
        <end position="179"/>
    </location>
</feature>
<dbReference type="GO" id="GO:0012505">
    <property type="term" value="C:endomembrane system"/>
    <property type="evidence" value="ECO:0007669"/>
    <property type="project" value="UniProtKB-SubCell"/>
</dbReference>
<dbReference type="InterPro" id="IPR001750">
    <property type="entry name" value="ND/Mrp_TM"/>
</dbReference>
<accession>A0A919BDF3</accession>
<name>A0A919BDF3_9GAMM</name>
<evidence type="ECO:0000256" key="6">
    <source>
        <dbReference type="ARBA" id="ARBA00023136"/>
    </source>
</evidence>
<organism evidence="12 13">
    <name type="scientific">Thalassotalea marina</name>
    <dbReference type="NCBI Taxonomy" id="1673741"/>
    <lineage>
        <taxon>Bacteria</taxon>
        <taxon>Pseudomonadati</taxon>
        <taxon>Pseudomonadota</taxon>
        <taxon>Gammaproteobacteria</taxon>
        <taxon>Alteromonadales</taxon>
        <taxon>Colwelliaceae</taxon>
        <taxon>Thalassotalea</taxon>
    </lineage>
</organism>
<keyword evidence="4 9" id="KW-0812">Transmembrane</keyword>
<comment type="similarity">
    <text evidence="2">Belongs to the complex I subunit 4 family.</text>
</comment>
<evidence type="ECO:0000256" key="7">
    <source>
        <dbReference type="ARBA" id="ARBA00031584"/>
    </source>
</evidence>
<evidence type="ECO:0000256" key="4">
    <source>
        <dbReference type="ARBA" id="ARBA00022692"/>
    </source>
</evidence>
<feature type="transmembrane region" description="Helical" evidence="10">
    <location>
        <begin position="35"/>
        <end position="52"/>
    </location>
</feature>
<dbReference type="GO" id="GO:0042773">
    <property type="term" value="P:ATP synthesis coupled electron transport"/>
    <property type="evidence" value="ECO:0007669"/>
    <property type="project" value="InterPro"/>
</dbReference>
<reference evidence="12" key="1">
    <citation type="journal article" date="2014" name="Int. J. Syst. Evol. Microbiol.">
        <title>Complete genome sequence of Corynebacterium casei LMG S-19264T (=DSM 44701T), isolated from a smear-ripened cheese.</title>
        <authorList>
            <consortium name="US DOE Joint Genome Institute (JGI-PGF)"/>
            <person name="Walter F."/>
            <person name="Albersmeier A."/>
            <person name="Kalinowski J."/>
            <person name="Ruckert C."/>
        </authorList>
    </citation>
    <scope>NUCLEOTIDE SEQUENCE</scope>
    <source>
        <strain evidence="12">KCTC 42731</strain>
    </source>
</reference>
<feature type="transmembrane region" description="Helical" evidence="10">
    <location>
        <begin position="199"/>
        <end position="222"/>
    </location>
</feature>
<feature type="transmembrane region" description="Helical" evidence="10">
    <location>
        <begin position="73"/>
        <end position="95"/>
    </location>
</feature>
<evidence type="ECO:0000256" key="9">
    <source>
        <dbReference type="RuleBase" id="RU000320"/>
    </source>
</evidence>
<dbReference type="PRINTS" id="PR01437">
    <property type="entry name" value="NUOXDRDTASE4"/>
</dbReference>
<dbReference type="Pfam" id="PF00361">
    <property type="entry name" value="Proton_antipo_M"/>
    <property type="match status" value="1"/>
</dbReference>
<evidence type="ECO:0000256" key="2">
    <source>
        <dbReference type="ARBA" id="ARBA00009025"/>
    </source>
</evidence>
<dbReference type="PANTHER" id="PTHR43507">
    <property type="entry name" value="NADH-UBIQUINONE OXIDOREDUCTASE CHAIN 4"/>
    <property type="match status" value="1"/>
</dbReference>
<dbReference type="EMBL" id="BNCK01000001">
    <property type="protein sequence ID" value="GHF81421.1"/>
    <property type="molecule type" value="Genomic_DNA"/>
</dbReference>
<dbReference type="NCBIfam" id="TIGR01972">
    <property type="entry name" value="NDH_I_M"/>
    <property type="match status" value="1"/>
</dbReference>
<evidence type="ECO:0000256" key="8">
    <source>
        <dbReference type="ARBA" id="ARBA00032798"/>
    </source>
</evidence>
<evidence type="ECO:0000259" key="11">
    <source>
        <dbReference type="Pfam" id="PF00361"/>
    </source>
</evidence>
<sequence>MLVAIVTMAILYKNQVGHLSWSWFDWQQMAKPNAWMFYIMLGFFIAFAVKLPSVPVHSWLPDAHTQAPTAGSVLLAGILLKTGAYGLIRFVIQLFPDAAKSFAYVAMTLGAISVLYGAKLAFAQQDFKRLVAYSSISHMGFVMMAIFAFNVNAYQGAIITMIAHGLSSAALFCLAGMIYQRIHSRQLNNMGGFWQSAPFFAGLSLMLVAAATGLPGFANFIGEFYSLVGVFSKYPIHATAAAMAIIGSAVYGIRLFQSTFHGPSTHVISDLTVREWLILLPLILLLVVLGLWPNILLNLGFVGGV</sequence>
<evidence type="ECO:0000313" key="13">
    <source>
        <dbReference type="Proteomes" id="UP000623842"/>
    </source>
</evidence>
<keyword evidence="13" id="KW-1185">Reference proteome</keyword>